<dbReference type="GO" id="GO:0046872">
    <property type="term" value="F:metal ion binding"/>
    <property type="evidence" value="ECO:0007669"/>
    <property type="project" value="UniProtKB-KW"/>
</dbReference>
<keyword evidence="9" id="KW-0131">Cell cycle</keyword>
<evidence type="ECO:0000256" key="2">
    <source>
        <dbReference type="ARBA" id="ARBA00004584"/>
    </source>
</evidence>
<evidence type="ECO:0000256" key="1">
    <source>
        <dbReference type="ARBA" id="ARBA00004123"/>
    </source>
</evidence>
<gene>
    <name evidence="13" type="ORF">GGI19_006014</name>
</gene>
<evidence type="ECO:0000313" key="13">
    <source>
        <dbReference type="EMBL" id="KAJ2748675.1"/>
    </source>
</evidence>
<feature type="region of interest" description="Disordered" evidence="11">
    <location>
        <begin position="1"/>
        <end position="26"/>
    </location>
</feature>
<evidence type="ECO:0000256" key="7">
    <source>
        <dbReference type="ARBA" id="ARBA00022833"/>
    </source>
</evidence>
<dbReference type="GO" id="GO:0000785">
    <property type="term" value="C:chromatin"/>
    <property type="evidence" value="ECO:0007669"/>
    <property type="project" value="TreeGrafter"/>
</dbReference>
<dbReference type="PANTHER" id="PTHR16431">
    <property type="entry name" value="NEUROGENIC PROTEIN MASTERMIND"/>
    <property type="match status" value="1"/>
</dbReference>
<dbReference type="PANTHER" id="PTHR16431:SF1">
    <property type="entry name" value="NEUROGENIC PROTEIN MASTERMIND"/>
    <property type="match status" value="1"/>
</dbReference>
<keyword evidence="8" id="KW-0539">Nucleus</keyword>
<dbReference type="GO" id="GO:0000775">
    <property type="term" value="C:chromosome, centromeric region"/>
    <property type="evidence" value="ECO:0007669"/>
    <property type="project" value="UniProtKB-SubCell"/>
</dbReference>
<proteinExistence type="predicted"/>
<dbReference type="GO" id="GO:0007059">
    <property type="term" value="P:chromosome segregation"/>
    <property type="evidence" value="ECO:0007669"/>
    <property type="project" value="TreeGrafter"/>
</dbReference>
<dbReference type="InterPro" id="IPR004910">
    <property type="entry name" value="Yippee/Mis18/Cereblon"/>
</dbReference>
<keyword evidence="14" id="KW-1185">Reference proteome</keyword>
<dbReference type="Proteomes" id="UP001140011">
    <property type="component" value="Unassembled WGS sequence"/>
</dbReference>
<keyword evidence="6" id="KW-0498">Mitosis</keyword>
<protein>
    <recommendedName>
        <fullName evidence="12">Mis18 domain-containing protein</fullName>
    </recommendedName>
</protein>
<evidence type="ECO:0000256" key="10">
    <source>
        <dbReference type="ARBA" id="ARBA00023328"/>
    </source>
</evidence>
<dbReference type="AlphaFoldDB" id="A0A9W8GVH4"/>
<dbReference type="GO" id="GO:0051301">
    <property type="term" value="P:cell division"/>
    <property type="evidence" value="ECO:0007669"/>
    <property type="project" value="UniProtKB-KW"/>
</dbReference>
<evidence type="ECO:0000256" key="11">
    <source>
        <dbReference type="SAM" id="MobiDB-lite"/>
    </source>
</evidence>
<feature type="compositionally biased region" description="Basic and acidic residues" evidence="11">
    <location>
        <begin position="214"/>
        <end position="224"/>
    </location>
</feature>
<reference evidence="13" key="1">
    <citation type="submission" date="2022-07" db="EMBL/GenBank/DDBJ databases">
        <title>Phylogenomic reconstructions and comparative analyses of Kickxellomycotina fungi.</title>
        <authorList>
            <person name="Reynolds N.K."/>
            <person name="Stajich J.E."/>
            <person name="Barry K."/>
            <person name="Grigoriev I.V."/>
            <person name="Crous P."/>
            <person name="Smith M.E."/>
        </authorList>
    </citation>
    <scope>NUCLEOTIDE SEQUENCE</scope>
    <source>
        <strain evidence="13">BCRC 34297</strain>
    </source>
</reference>
<keyword evidence="3" id="KW-0158">Chromosome</keyword>
<keyword evidence="7" id="KW-0862">Zinc</keyword>
<evidence type="ECO:0000259" key="12">
    <source>
        <dbReference type="PROSITE" id="PS51793"/>
    </source>
</evidence>
<dbReference type="GO" id="GO:0005634">
    <property type="term" value="C:nucleus"/>
    <property type="evidence" value="ECO:0007669"/>
    <property type="project" value="UniProtKB-SubCell"/>
</dbReference>
<organism evidence="13 14">
    <name type="scientific">Coemansia pectinata</name>
    <dbReference type="NCBI Taxonomy" id="1052879"/>
    <lineage>
        <taxon>Eukaryota</taxon>
        <taxon>Fungi</taxon>
        <taxon>Fungi incertae sedis</taxon>
        <taxon>Zoopagomycota</taxon>
        <taxon>Kickxellomycotina</taxon>
        <taxon>Kickxellomycetes</taxon>
        <taxon>Kickxellales</taxon>
        <taxon>Kickxellaceae</taxon>
        <taxon>Coemansia</taxon>
    </lineage>
</organism>
<dbReference type="GO" id="GO:0034080">
    <property type="term" value="P:CENP-A containing chromatin assembly"/>
    <property type="evidence" value="ECO:0007669"/>
    <property type="project" value="TreeGrafter"/>
</dbReference>
<dbReference type="InterPro" id="IPR034752">
    <property type="entry name" value="Mis18"/>
</dbReference>
<evidence type="ECO:0000256" key="9">
    <source>
        <dbReference type="ARBA" id="ARBA00023306"/>
    </source>
</evidence>
<dbReference type="EMBL" id="JANBUH010001000">
    <property type="protein sequence ID" value="KAJ2748675.1"/>
    <property type="molecule type" value="Genomic_DNA"/>
</dbReference>
<evidence type="ECO:0000256" key="5">
    <source>
        <dbReference type="ARBA" id="ARBA00022723"/>
    </source>
</evidence>
<dbReference type="PROSITE" id="PS51793">
    <property type="entry name" value="MIS18"/>
    <property type="match status" value="1"/>
</dbReference>
<evidence type="ECO:0000256" key="4">
    <source>
        <dbReference type="ARBA" id="ARBA00022618"/>
    </source>
</evidence>
<sequence length="224" mass="24603">MDSLRGAYSGGGYEMPDSNNSARDNSDEAINGPVVLSCTKCRTIVGDTFAYVASLPERNYIALQSVPESVVCGKSKKMATEKGEENSVYFELTCAECQAPIGRRYLTTVEDMDSIRNCFALDMDKVITYELGKCLGSKQSELLPPPEFYVSVAMYKEMTKLRENLAALAAHVQKLELTIYRNNGGASISPRTSGGQGPSSRKRTQPQGLNPEIYHVDSSKRFGR</sequence>
<feature type="domain" description="Mis18" evidence="12">
    <location>
        <begin position="33"/>
        <end position="131"/>
    </location>
</feature>
<evidence type="ECO:0000256" key="6">
    <source>
        <dbReference type="ARBA" id="ARBA00022776"/>
    </source>
</evidence>
<comment type="subcellular location">
    <subcellularLocation>
        <location evidence="2">Chromosome</location>
        <location evidence="2">Centromere</location>
    </subcellularLocation>
    <subcellularLocation>
        <location evidence="1">Nucleus</location>
    </subcellularLocation>
</comment>
<comment type="caution">
    <text evidence="13">The sequence shown here is derived from an EMBL/GenBank/DDBJ whole genome shotgun (WGS) entry which is preliminary data.</text>
</comment>
<keyword evidence="10" id="KW-0137">Centromere</keyword>
<evidence type="ECO:0000256" key="3">
    <source>
        <dbReference type="ARBA" id="ARBA00022454"/>
    </source>
</evidence>
<keyword evidence="5" id="KW-0479">Metal-binding</keyword>
<feature type="region of interest" description="Disordered" evidence="11">
    <location>
        <begin position="186"/>
        <end position="224"/>
    </location>
</feature>
<evidence type="ECO:0000313" key="14">
    <source>
        <dbReference type="Proteomes" id="UP001140011"/>
    </source>
</evidence>
<dbReference type="Pfam" id="PF03226">
    <property type="entry name" value="Yippee-Mis18"/>
    <property type="match status" value="1"/>
</dbReference>
<keyword evidence="4" id="KW-0132">Cell division</keyword>
<evidence type="ECO:0000256" key="8">
    <source>
        <dbReference type="ARBA" id="ARBA00023242"/>
    </source>
</evidence>
<name>A0A9W8GVH4_9FUNG</name>
<dbReference type="OrthoDB" id="74210at2759"/>
<accession>A0A9W8GVH4</accession>